<dbReference type="AlphaFoldDB" id="A0A1E7Z1Y8"/>
<accession>A0A1E7Z1Y8</accession>
<name>A0A1E7Z1Y8_9GAMM</name>
<organism evidence="1 2">
    <name type="scientific">Candidatus Erwinia dacicola</name>
    <dbReference type="NCBI Taxonomy" id="252393"/>
    <lineage>
        <taxon>Bacteria</taxon>
        <taxon>Pseudomonadati</taxon>
        <taxon>Pseudomonadota</taxon>
        <taxon>Gammaproteobacteria</taxon>
        <taxon>Enterobacterales</taxon>
        <taxon>Erwiniaceae</taxon>
        <taxon>Erwinia</taxon>
    </lineage>
</organism>
<dbReference type="Proteomes" id="UP000243534">
    <property type="component" value="Unassembled WGS sequence"/>
</dbReference>
<evidence type="ECO:0000313" key="2">
    <source>
        <dbReference type="Proteomes" id="UP000243534"/>
    </source>
</evidence>
<comment type="caution">
    <text evidence="1">The sequence shown here is derived from an EMBL/GenBank/DDBJ whole genome shotgun (WGS) entry which is preliminary data.</text>
</comment>
<sequence>MQEPGFNSRYLSDMKLWETHSQFIVGHINALTILAYEHTTPTLAERYLQLCEIALQRCQQRLEYDGLSSETNVLDVPEDIHQGPVTIIERHVKRILGHLGMIYTISSLT</sequence>
<reference evidence="1 2" key="1">
    <citation type="submission" date="2016-07" db="EMBL/GenBank/DDBJ databases">
        <authorList>
            <person name="Yuval B."/>
        </authorList>
    </citation>
    <scope>NUCLEOTIDE SEQUENCE [LARGE SCALE GENOMIC DNA]</scope>
    <source>
        <strain evidence="1 2">IL</strain>
    </source>
</reference>
<dbReference type="EMBL" id="MAYS01000185">
    <property type="protein sequence ID" value="OFC62772.1"/>
    <property type="molecule type" value="Genomic_DNA"/>
</dbReference>
<evidence type="ECO:0000313" key="1">
    <source>
        <dbReference type="EMBL" id="OFC62772.1"/>
    </source>
</evidence>
<gene>
    <name evidence="1" type="ORF">BBW68_08145</name>
</gene>
<protein>
    <submittedName>
        <fullName evidence="1">Uncharacterized protein</fullName>
    </submittedName>
</protein>
<proteinExistence type="predicted"/>